<dbReference type="SUPFAM" id="SSF52172">
    <property type="entry name" value="CheY-like"/>
    <property type="match status" value="1"/>
</dbReference>
<dbReference type="SUPFAM" id="SSF46894">
    <property type="entry name" value="C-terminal effector domain of the bipartite response regulators"/>
    <property type="match status" value="1"/>
</dbReference>
<feature type="domain" description="Response regulatory" evidence="4">
    <location>
        <begin position="4"/>
        <end position="118"/>
    </location>
</feature>
<dbReference type="CDD" id="cd00383">
    <property type="entry name" value="trans_reg_C"/>
    <property type="match status" value="1"/>
</dbReference>
<proteinExistence type="predicted"/>
<keyword evidence="2" id="KW-0597">Phosphoprotein</keyword>
<keyword evidence="7" id="KW-1185">Reference proteome</keyword>
<dbReference type="Pfam" id="PF00486">
    <property type="entry name" value="Trans_reg_C"/>
    <property type="match status" value="1"/>
</dbReference>
<evidence type="ECO:0000256" key="2">
    <source>
        <dbReference type="PROSITE-ProRule" id="PRU00169"/>
    </source>
</evidence>
<dbReference type="InterPro" id="IPR016032">
    <property type="entry name" value="Sig_transdc_resp-reg_C-effctor"/>
</dbReference>
<evidence type="ECO:0000259" key="5">
    <source>
        <dbReference type="PROSITE" id="PS51755"/>
    </source>
</evidence>
<dbReference type="SMART" id="SM00448">
    <property type="entry name" value="REC"/>
    <property type="match status" value="1"/>
</dbReference>
<dbReference type="InterPro" id="IPR039420">
    <property type="entry name" value="WalR-like"/>
</dbReference>
<feature type="domain" description="OmpR/PhoB-type" evidence="5">
    <location>
        <begin position="130"/>
        <end position="227"/>
    </location>
</feature>
<dbReference type="RefSeq" id="WP_344071231.1">
    <property type="nucleotide sequence ID" value="NZ_BAAAPL010000001.1"/>
</dbReference>
<accession>A0ABP4U9B0</accession>
<dbReference type="PANTHER" id="PTHR48111">
    <property type="entry name" value="REGULATOR OF RPOS"/>
    <property type="match status" value="1"/>
</dbReference>
<dbReference type="Proteomes" id="UP001501690">
    <property type="component" value="Unassembled WGS sequence"/>
</dbReference>
<reference evidence="7" key="1">
    <citation type="journal article" date="2019" name="Int. J. Syst. Evol. Microbiol.">
        <title>The Global Catalogue of Microorganisms (GCM) 10K type strain sequencing project: providing services to taxonomists for standard genome sequencing and annotation.</title>
        <authorList>
            <consortium name="The Broad Institute Genomics Platform"/>
            <consortium name="The Broad Institute Genome Sequencing Center for Infectious Disease"/>
            <person name="Wu L."/>
            <person name="Ma J."/>
        </authorList>
    </citation>
    <scope>NUCLEOTIDE SEQUENCE [LARGE SCALE GENOMIC DNA]</scope>
    <source>
        <strain evidence="7">JCM 15577</strain>
    </source>
</reference>
<evidence type="ECO:0000313" key="7">
    <source>
        <dbReference type="Proteomes" id="UP001501690"/>
    </source>
</evidence>
<gene>
    <name evidence="6" type="ORF">GCM10009808_16050</name>
</gene>
<dbReference type="InterPro" id="IPR001789">
    <property type="entry name" value="Sig_transdc_resp-reg_receiver"/>
</dbReference>
<dbReference type="PROSITE" id="PS50110">
    <property type="entry name" value="RESPONSE_REGULATORY"/>
    <property type="match status" value="1"/>
</dbReference>
<sequence length="231" mass="25641">MNARVLVVDDDEEIRAMLSSTLQFSGYEVSQAVGAADAIAALSSADPDLVVLDVMMPGIDGFELVQLIRRRDAQIPVLFLSARDAVEDRVRGLRLGGDDYVTKPFSPVEVIARIETLLRRREPSAAPVDDGILEVADVRLDENRHLVERAGRRIDLSPTEFRLLALLLENADRVLSKSQILQEIWLYDFGGEANIVERFISSLRRKVEGDGPALIHTVRGFGYIVRTDTGD</sequence>
<name>A0ABP4U9B0_9MICO</name>
<evidence type="ECO:0000313" key="6">
    <source>
        <dbReference type="EMBL" id="GAA1699248.1"/>
    </source>
</evidence>
<dbReference type="PROSITE" id="PS51755">
    <property type="entry name" value="OMPR_PHOB"/>
    <property type="match status" value="1"/>
</dbReference>
<dbReference type="InterPro" id="IPR001867">
    <property type="entry name" value="OmpR/PhoB-type_DNA-bd"/>
</dbReference>
<keyword evidence="1 3" id="KW-0238">DNA-binding</keyword>
<dbReference type="SMART" id="SM00862">
    <property type="entry name" value="Trans_reg_C"/>
    <property type="match status" value="1"/>
</dbReference>
<dbReference type="InterPro" id="IPR036388">
    <property type="entry name" value="WH-like_DNA-bd_sf"/>
</dbReference>
<evidence type="ECO:0000256" key="1">
    <source>
        <dbReference type="ARBA" id="ARBA00023125"/>
    </source>
</evidence>
<feature type="DNA-binding region" description="OmpR/PhoB-type" evidence="3">
    <location>
        <begin position="130"/>
        <end position="227"/>
    </location>
</feature>
<dbReference type="CDD" id="cd17574">
    <property type="entry name" value="REC_OmpR"/>
    <property type="match status" value="1"/>
</dbReference>
<dbReference type="EMBL" id="BAAAPL010000001">
    <property type="protein sequence ID" value="GAA1699248.1"/>
    <property type="molecule type" value="Genomic_DNA"/>
</dbReference>
<dbReference type="Gene3D" id="3.40.50.2300">
    <property type="match status" value="1"/>
</dbReference>
<feature type="modified residue" description="4-aspartylphosphate" evidence="2">
    <location>
        <position position="53"/>
    </location>
</feature>
<dbReference type="InterPro" id="IPR011006">
    <property type="entry name" value="CheY-like_superfamily"/>
</dbReference>
<evidence type="ECO:0000256" key="3">
    <source>
        <dbReference type="PROSITE-ProRule" id="PRU01091"/>
    </source>
</evidence>
<evidence type="ECO:0000259" key="4">
    <source>
        <dbReference type="PROSITE" id="PS50110"/>
    </source>
</evidence>
<dbReference type="Gene3D" id="6.10.250.690">
    <property type="match status" value="1"/>
</dbReference>
<dbReference type="PANTHER" id="PTHR48111:SF28">
    <property type="entry name" value="TRANSCRIPTIONAL REGULATORY PROTEIN TCRX-RELATED"/>
    <property type="match status" value="1"/>
</dbReference>
<protein>
    <submittedName>
        <fullName evidence="6">Response regulator transcription factor</fullName>
    </submittedName>
</protein>
<dbReference type="Gene3D" id="1.10.10.10">
    <property type="entry name" value="Winged helix-like DNA-binding domain superfamily/Winged helix DNA-binding domain"/>
    <property type="match status" value="1"/>
</dbReference>
<organism evidence="6 7">
    <name type="scientific">Microbacterium sediminicola</name>
    <dbReference type="NCBI Taxonomy" id="415210"/>
    <lineage>
        <taxon>Bacteria</taxon>
        <taxon>Bacillati</taxon>
        <taxon>Actinomycetota</taxon>
        <taxon>Actinomycetes</taxon>
        <taxon>Micrococcales</taxon>
        <taxon>Microbacteriaceae</taxon>
        <taxon>Microbacterium</taxon>
    </lineage>
</organism>
<comment type="caution">
    <text evidence="6">The sequence shown here is derived from an EMBL/GenBank/DDBJ whole genome shotgun (WGS) entry which is preliminary data.</text>
</comment>
<dbReference type="Pfam" id="PF00072">
    <property type="entry name" value="Response_reg"/>
    <property type="match status" value="1"/>
</dbReference>